<evidence type="ECO:0000256" key="4">
    <source>
        <dbReference type="ARBA" id="ARBA00022960"/>
    </source>
</evidence>
<dbReference type="EMBL" id="LGLV01000005">
    <property type="protein sequence ID" value="OBZ96494.1"/>
    <property type="molecule type" value="Genomic_DNA"/>
</dbReference>
<evidence type="ECO:0000256" key="2">
    <source>
        <dbReference type="ARBA" id="ARBA00005992"/>
    </source>
</evidence>
<dbReference type="PANTHER" id="PTHR30582">
    <property type="entry name" value="L,D-TRANSPEPTIDASE"/>
    <property type="match status" value="1"/>
</dbReference>
<dbReference type="InterPro" id="IPR036365">
    <property type="entry name" value="PGBD-like_sf"/>
</dbReference>
<dbReference type="GO" id="GO:0071555">
    <property type="term" value="P:cell wall organization"/>
    <property type="evidence" value="ECO:0007669"/>
    <property type="project" value="UniProtKB-UniRule"/>
</dbReference>
<sequence>MVLRFAFGIGFALALSASTALGAGGQAPLQIVVSRDQQSLVVYDGDTVVATSNVSTGKAGHATPTGIFSILEKRRFHKSNIYSDAPMPFMQRLTWSGIALHAANHVPRYPASHGCVRLPDAFAKQLFKMTGRGLHVLIADRQLTPAAISDPFLFQPTPEEPELLSDATLRPSVSQIQTKSVEVATIEPPPATTAAVEAEKKAPIRMLITHRGPREITLDIQTLLNQLGYAAGVADGYAGAQTAEAITAFQTAEKLTVDGRMTPAFVEALYAKAGKGKPPNGQLLVRRDFTPLFETPVTIDRPEIALGTHFLQFQNVDASTGKGEWFAVTLDNTLPGPMKKRLGITVEEDATAFNAAQRSMSRITLPDEARQRINGLLAEGSSLTISDMGLGQETGDGTDFVTITQTKPKS</sequence>
<dbReference type="Pfam" id="PF03734">
    <property type="entry name" value="YkuD"/>
    <property type="match status" value="1"/>
</dbReference>
<dbReference type="UniPathway" id="UPA00219"/>
<dbReference type="Gene3D" id="1.10.101.10">
    <property type="entry name" value="PGBD-like superfamily/PGBD"/>
    <property type="match status" value="1"/>
</dbReference>
<dbReference type="InterPro" id="IPR002477">
    <property type="entry name" value="Peptidoglycan-bd-like"/>
</dbReference>
<dbReference type="NCBIfam" id="NF004786">
    <property type="entry name" value="PRK06132.1-3"/>
    <property type="match status" value="1"/>
</dbReference>
<dbReference type="Pfam" id="PF01471">
    <property type="entry name" value="PG_binding_1"/>
    <property type="match status" value="1"/>
</dbReference>
<name>A0A1C7P9S5_9HYPH</name>
<keyword evidence="3" id="KW-0808">Transferase</keyword>
<dbReference type="SUPFAM" id="SSF47090">
    <property type="entry name" value="PGBD-like"/>
    <property type="match status" value="1"/>
</dbReference>
<dbReference type="SUPFAM" id="SSF141523">
    <property type="entry name" value="L,D-transpeptidase catalytic domain-like"/>
    <property type="match status" value="1"/>
</dbReference>
<comment type="caution">
    <text evidence="11">The sequence shown here is derived from an EMBL/GenBank/DDBJ whole genome shotgun (WGS) entry which is preliminary data.</text>
</comment>
<dbReference type="GO" id="GO:0005576">
    <property type="term" value="C:extracellular region"/>
    <property type="evidence" value="ECO:0007669"/>
    <property type="project" value="TreeGrafter"/>
</dbReference>
<dbReference type="InterPro" id="IPR036366">
    <property type="entry name" value="PGBDSf"/>
</dbReference>
<keyword evidence="6 7" id="KW-0961">Cell wall biogenesis/degradation</keyword>
<evidence type="ECO:0000256" key="8">
    <source>
        <dbReference type="SAM" id="MobiDB-lite"/>
    </source>
</evidence>
<dbReference type="NCBIfam" id="NF004785">
    <property type="entry name" value="PRK06132.1-2"/>
    <property type="match status" value="1"/>
</dbReference>
<dbReference type="GO" id="GO:0018104">
    <property type="term" value="P:peptidoglycan-protein cross-linking"/>
    <property type="evidence" value="ECO:0007669"/>
    <property type="project" value="TreeGrafter"/>
</dbReference>
<protein>
    <recommendedName>
        <fullName evidence="10">L,D-TPase catalytic domain-containing protein</fullName>
    </recommendedName>
</protein>
<evidence type="ECO:0000256" key="9">
    <source>
        <dbReference type="SAM" id="SignalP"/>
    </source>
</evidence>
<feature type="compositionally biased region" description="Polar residues" evidence="8">
    <location>
        <begin position="401"/>
        <end position="410"/>
    </location>
</feature>
<reference evidence="11 12" key="1">
    <citation type="journal article" date="2016" name="Syst. Appl. Microbiol.">
        <title>Pararhizobium polonicum sp. nov. isolated from tumors on stone fruit rootstocks.</title>
        <authorList>
            <person name="Pulawska J."/>
            <person name="Kuzmanovic N."/>
            <person name="Willems A."/>
            <person name="Pothier J.F."/>
        </authorList>
    </citation>
    <scope>NUCLEOTIDE SEQUENCE [LARGE SCALE GENOMIC DNA]</scope>
    <source>
        <strain evidence="11 12">F5.1</strain>
    </source>
</reference>
<dbReference type="InterPro" id="IPR038063">
    <property type="entry name" value="Transpep_catalytic_dom"/>
</dbReference>
<gene>
    <name evidence="11" type="ORF">ADU59_08110</name>
</gene>
<feature type="chain" id="PRO_5008890386" description="L,D-TPase catalytic domain-containing protein" evidence="9">
    <location>
        <begin position="23"/>
        <end position="410"/>
    </location>
</feature>
<keyword evidence="4 7" id="KW-0133">Cell shape</keyword>
<feature type="region of interest" description="Disordered" evidence="8">
    <location>
        <begin position="389"/>
        <end position="410"/>
    </location>
</feature>
<feature type="signal peptide" evidence="9">
    <location>
        <begin position="1"/>
        <end position="22"/>
    </location>
</feature>
<evidence type="ECO:0000313" key="12">
    <source>
        <dbReference type="Proteomes" id="UP000093111"/>
    </source>
</evidence>
<comment type="pathway">
    <text evidence="1 7">Cell wall biogenesis; peptidoglycan biosynthesis.</text>
</comment>
<dbReference type="PROSITE" id="PS52029">
    <property type="entry name" value="LD_TPASE"/>
    <property type="match status" value="1"/>
</dbReference>
<accession>A0A1C7P9S5</accession>
<dbReference type="PIRSF" id="PIRSF029342">
    <property type="entry name" value="UCP029342_ErfK/YbiS/YcfS/YnhG"/>
    <property type="match status" value="1"/>
</dbReference>
<keyword evidence="5 7" id="KW-0573">Peptidoglycan synthesis</keyword>
<dbReference type="PANTHER" id="PTHR30582:SF2">
    <property type="entry name" value="L,D-TRANSPEPTIDASE YCIB-RELATED"/>
    <property type="match status" value="1"/>
</dbReference>
<dbReference type="InterPro" id="IPR050979">
    <property type="entry name" value="LD-transpeptidase"/>
</dbReference>
<evidence type="ECO:0000256" key="1">
    <source>
        <dbReference type="ARBA" id="ARBA00004752"/>
    </source>
</evidence>
<dbReference type="Gene3D" id="2.40.440.10">
    <property type="entry name" value="L,D-transpeptidase catalytic domain-like"/>
    <property type="match status" value="1"/>
</dbReference>
<evidence type="ECO:0000256" key="5">
    <source>
        <dbReference type="ARBA" id="ARBA00022984"/>
    </source>
</evidence>
<dbReference type="Proteomes" id="UP000093111">
    <property type="component" value="Unassembled WGS sequence"/>
</dbReference>
<feature type="active site" description="Proton donor/acceptor" evidence="7">
    <location>
        <position position="101"/>
    </location>
</feature>
<dbReference type="AlphaFoldDB" id="A0A1C7P9S5"/>
<evidence type="ECO:0000313" key="11">
    <source>
        <dbReference type="EMBL" id="OBZ96494.1"/>
    </source>
</evidence>
<evidence type="ECO:0000256" key="3">
    <source>
        <dbReference type="ARBA" id="ARBA00022679"/>
    </source>
</evidence>
<feature type="domain" description="L,D-TPase catalytic" evidence="10">
    <location>
        <begin position="29"/>
        <end position="139"/>
    </location>
</feature>
<dbReference type="STRING" id="1612624.ADU59_08110"/>
<dbReference type="GO" id="GO:0008360">
    <property type="term" value="P:regulation of cell shape"/>
    <property type="evidence" value="ECO:0007669"/>
    <property type="project" value="UniProtKB-UniRule"/>
</dbReference>
<evidence type="ECO:0000256" key="7">
    <source>
        <dbReference type="PROSITE-ProRule" id="PRU01373"/>
    </source>
</evidence>
<evidence type="ECO:0000259" key="10">
    <source>
        <dbReference type="PROSITE" id="PS52029"/>
    </source>
</evidence>
<dbReference type="PATRIC" id="fig|1612624.7.peg.1705"/>
<organism evidence="11 12">
    <name type="scientific">Pararhizobium polonicum</name>
    <dbReference type="NCBI Taxonomy" id="1612624"/>
    <lineage>
        <taxon>Bacteria</taxon>
        <taxon>Pseudomonadati</taxon>
        <taxon>Pseudomonadota</taxon>
        <taxon>Alphaproteobacteria</taxon>
        <taxon>Hyphomicrobiales</taxon>
        <taxon>Rhizobiaceae</taxon>
        <taxon>Rhizobium/Agrobacterium group</taxon>
        <taxon>Pararhizobium</taxon>
    </lineage>
</organism>
<dbReference type="OrthoDB" id="463216at2"/>
<proteinExistence type="inferred from homology"/>
<dbReference type="GO" id="GO:0071972">
    <property type="term" value="F:peptidoglycan L,D-transpeptidase activity"/>
    <property type="evidence" value="ECO:0007669"/>
    <property type="project" value="TreeGrafter"/>
</dbReference>
<dbReference type="CDD" id="cd16913">
    <property type="entry name" value="YkuD_like"/>
    <property type="match status" value="1"/>
</dbReference>
<keyword evidence="9" id="KW-0732">Signal</keyword>
<dbReference type="InterPro" id="IPR005490">
    <property type="entry name" value="LD_TPept_cat_dom"/>
</dbReference>
<feature type="active site" description="Nucleophile" evidence="7">
    <location>
        <position position="115"/>
    </location>
</feature>
<dbReference type="InterPro" id="IPR016915">
    <property type="entry name" value="UCP029342"/>
</dbReference>
<evidence type="ECO:0000256" key="6">
    <source>
        <dbReference type="ARBA" id="ARBA00023316"/>
    </source>
</evidence>
<comment type="similarity">
    <text evidence="2">Belongs to the YkuD family.</text>
</comment>
<dbReference type="GO" id="GO:0016740">
    <property type="term" value="F:transferase activity"/>
    <property type="evidence" value="ECO:0007669"/>
    <property type="project" value="UniProtKB-KW"/>
</dbReference>
<keyword evidence="12" id="KW-1185">Reference proteome</keyword>